<evidence type="ECO:0000313" key="3">
    <source>
        <dbReference type="EMBL" id="ASC73187.1"/>
    </source>
</evidence>
<keyword evidence="4" id="KW-1185">Reference proteome</keyword>
<dbReference type="GO" id="GO:0016757">
    <property type="term" value="F:glycosyltransferase activity"/>
    <property type="evidence" value="ECO:0007669"/>
    <property type="project" value="InterPro"/>
</dbReference>
<name>A0A1Z3HSS8_9CYAN</name>
<dbReference type="STRING" id="1641165.XM38_13575"/>
<dbReference type="Pfam" id="PF00534">
    <property type="entry name" value="Glycos_transf_1"/>
    <property type="match status" value="1"/>
</dbReference>
<protein>
    <submittedName>
        <fullName evidence="3">Glycosyltransferase type 1</fullName>
    </submittedName>
</protein>
<sequence>MKAVSIQNIEQTDDVMASRSLDRHIHVMHIIDKLSVSGSGVHGVGRAIEWWIPRFDSNEFRFSICSLRTPEAAGKVFEEQGIPPFFLGRGKFDVRTVLDLVKLIKRERPHVLHLHGYGATNFGRIASFLTGTPNIVHEHTVIDNQPLYQTIVDTFLSPLTSKAIAISQPVYEFMIRHRKIDPAKLDVFFYGIPLSEFQAPEQREIQEKRSKLNIDPDEHVICNVGRLDTQKGQIYLLKAAILVLKELPNTRFLIVGEGPDREMLESFARENGISDRIIFTGLRKDVPTLLALSDLVAIPSLWEGGPLTLFEAMNLSKPVIGTPAGMMGEVISNGKTGFQVPLRSVDELAERIIYLLKNPTIAKRMGGRSWKVCQNYDISASVRRLSEIYRELFRT</sequence>
<evidence type="ECO:0000259" key="1">
    <source>
        <dbReference type="Pfam" id="PF00534"/>
    </source>
</evidence>
<dbReference type="PANTHER" id="PTHR12526">
    <property type="entry name" value="GLYCOSYLTRANSFERASE"/>
    <property type="match status" value="1"/>
</dbReference>
<dbReference type="Pfam" id="PF13439">
    <property type="entry name" value="Glyco_transf_4"/>
    <property type="match status" value="1"/>
</dbReference>
<reference evidence="3 4" key="1">
    <citation type="journal article" date="2016" name="Biochim. Biophys. Acta">
        <title>Characterization of red-shifted phycobilisomes isolated from the chlorophyll f-containing cyanobacterium Halomicronema hongdechloris.</title>
        <authorList>
            <person name="Li Y."/>
            <person name="Lin Y."/>
            <person name="Garvey C.J."/>
            <person name="Birch D."/>
            <person name="Corkery R.W."/>
            <person name="Loughlin P.C."/>
            <person name="Scheer H."/>
            <person name="Willows R.D."/>
            <person name="Chen M."/>
        </authorList>
    </citation>
    <scope>NUCLEOTIDE SEQUENCE [LARGE SCALE GENOMIC DNA]</scope>
    <source>
        <strain evidence="3 4">C2206</strain>
    </source>
</reference>
<evidence type="ECO:0000259" key="2">
    <source>
        <dbReference type="Pfam" id="PF13439"/>
    </source>
</evidence>
<dbReference type="AlphaFoldDB" id="A0A1Z3HSS8"/>
<dbReference type="SUPFAM" id="SSF53756">
    <property type="entry name" value="UDP-Glycosyltransferase/glycogen phosphorylase"/>
    <property type="match status" value="1"/>
</dbReference>
<dbReference type="InterPro" id="IPR001296">
    <property type="entry name" value="Glyco_trans_1"/>
</dbReference>
<proteinExistence type="predicted"/>
<dbReference type="RefSeq" id="WP_225889367.1">
    <property type="nucleotide sequence ID" value="NZ_CP021983.2"/>
</dbReference>
<evidence type="ECO:0000313" key="4">
    <source>
        <dbReference type="Proteomes" id="UP000191901"/>
    </source>
</evidence>
<dbReference type="InterPro" id="IPR028098">
    <property type="entry name" value="Glyco_trans_4-like_N"/>
</dbReference>
<dbReference type="Proteomes" id="UP000191901">
    <property type="component" value="Chromosome"/>
</dbReference>
<accession>A0A1Z3HSS8</accession>
<dbReference type="EMBL" id="CP021983">
    <property type="protein sequence ID" value="ASC73187.1"/>
    <property type="molecule type" value="Genomic_DNA"/>
</dbReference>
<dbReference type="CDD" id="cd03801">
    <property type="entry name" value="GT4_PimA-like"/>
    <property type="match status" value="1"/>
</dbReference>
<feature type="domain" description="Glycosyltransferase subfamily 4-like N-terminal" evidence="2">
    <location>
        <begin position="43"/>
        <end position="195"/>
    </location>
</feature>
<feature type="domain" description="Glycosyl transferase family 1" evidence="1">
    <location>
        <begin position="205"/>
        <end position="366"/>
    </location>
</feature>
<organism evidence="3 4">
    <name type="scientific">Halomicronema hongdechloris C2206</name>
    <dbReference type="NCBI Taxonomy" id="1641165"/>
    <lineage>
        <taxon>Bacteria</taxon>
        <taxon>Bacillati</taxon>
        <taxon>Cyanobacteriota</taxon>
        <taxon>Cyanophyceae</taxon>
        <taxon>Nodosilineales</taxon>
        <taxon>Nodosilineaceae</taxon>
        <taxon>Halomicronema</taxon>
    </lineage>
</organism>
<dbReference type="KEGG" id="hhg:XM38_041490"/>
<gene>
    <name evidence="3" type="ORF">XM38_041490</name>
</gene>
<dbReference type="Gene3D" id="3.40.50.2000">
    <property type="entry name" value="Glycogen Phosphorylase B"/>
    <property type="match status" value="2"/>
</dbReference>